<dbReference type="RefSeq" id="WP_140047617.1">
    <property type="nucleotide sequence ID" value="NZ_BAAAEV010000001.1"/>
</dbReference>
<protein>
    <recommendedName>
        <fullName evidence="4">EF-hand domain-containing protein</fullName>
    </recommendedName>
</protein>
<comment type="caution">
    <text evidence="2">The sequence shown here is derived from an EMBL/GenBank/DDBJ whole genome shotgun (WGS) entry which is preliminary data.</text>
</comment>
<dbReference type="EMBL" id="JAASQP010000001">
    <property type="protein sequence ID" value="NIJ25161.1"/>
    <property type="molecule type" value="Genomic_DNA"/>
</dbReference>
<feature type="transmembrane region" description="Helical" evidence="1">
    <location>
        <begin position="24"/>
        <end position="41"/>
    </location>
</feature>
<accession>A0ABX0U657</accession>
<dbReference type="Proteomes" id="UP000788153">
    <property type="component" value="Unassembled WGS sequence"/>
</dbReference>
<keyword evidence="1" id="KW-0472">Membrane</keyword>
<reference evidence="2 3" key="1">
    <citation type="submission" date="2020-03" db="EMBL/GenBank/DDBJ databases">
        <title>Genomic Encyclopedia of Type Strains, Phase IV (KMG-IV): sequencing the most valuable type-strain genomes for metagenomic binning, comparative biology and taxonomic classification.</title>
        <authorList>
            <person name="Goeker M."/>
        </authorList>
    </citation>
    <scope>NUCLEOTIDE SEQUENCE [LARGE SCALE GENOMIC DNA]</scope>
    <source>
        <strain evidence="2 3">DSM 22753</strain>
    </source>
</reference>
<evidence type="ECO:0000256" key="1">
    <source>
        <dbReference type="SAM" id="Phobius"/>
    </source>
</evidence>
<organism evidence="2 3">
    <name type="scientific">Sphingomonas japonica</name>
    <dbReference type="NCBI Taxonomy" id="511662"/>
    <lineage>
        <taxon>Bacteria</taxon>
        <taxon>Pseudomonadati</taxon>
        <taxon>Pseudomonadota</taxon>
        <taxon>Alphaproteobacteria</taxon>
        <taxon>Sphingomonadales</taxon>
        <taxon>Sphingomonadaceae</taxon>
        <taxon>Sphingomonas</taxon>
    </lineage>
</organism>
<name>A0ABX0U657_9SPHN</name>
<evidence type="ECO:0000313" key="3">
    <source>
        <dbReference type="Proteomes" id="UP000788153"/>
    </source>
</evidence>
<gene>
    <name evidence="2" type="ORF">FHT01_002703</name>
</gene>
<keyword evidence="1" id="KW-0812">Transmembrane</keyword>
<evidence type="ECO:0000313" key="2">
    <source>
        <dbReference type="EMBL" id="NIJ25161.1"/>
    </source>
</evidence>
<keyword evidence="3" id="KW-1185">Reference proteome</keyword>
<dbReference type="PROSITE" id="PS00018">
    <property type="entry name" value="EF_HAND_1"/>
    <property type="match status" value="1"/>
</dbReference>
<proteinExistence type="predicted"/>
<evidence type="ECO:0008006" key="4">
    <source>
        <dbReference type="Google" id="ProtNLM"/>
    </source>
</evidence>
<sequence length="211" mass="22790">MDTVTAYQGLIAGIVTDTGWDNRFLHLNAGLLVLFIARLATRRPLATMMPLAVVIVAELANEVMDRLNEGSWRLPDTAQDIWITLFWPVCLSLAAWVRTAWPGLVNHSPDERPGQVASLTTHPALSAASVKSRGTIAACGALLVVVAAAIEITEIGGPPVTGPRGLPRDKATYLAQAEKRFEKLDTNDDQLVSPEEIEARRATLPCNCSGR</sequence>
<keyword evidence="1" id="KW-1133">Transmembrane helix</keyword>
<dbReference type="InterPro" id="IPR018247">
    <property type="entry name" value="EF_Hand_1_Ca_BS"/>
</dbReference>